<keyword evidence="6" id="KW-1185">Reference proteome</keyword>
<dbReference type="AlphaFoldDB" id="A0A7H1J6Y8"/>
<evidence type="ECO:0000256" key="3">
    <source>
        <dbReference type="ARBA" id="ARBA00023163"/>
    </source>
</evidence>
<evidence type="ECO:0000256" key="2">
    <source>
        <dbReference type="ARBA" id="ARBA00023125"/>
    </source>
</evidence>
<feature type="domain" description="Transcription factor LuxR-like autoinducer-binding" evidence="4">
    <location>
        <begin position="14"/>
        <end position="160"/>
    </location>
</feature>
<keyword evidence="2" id="KW-0238">DNA-binding</keyword>
<sequence length="247" mass="28372">MDVSKISFASSVSDSFEALTNEIKKIGFDAVLYSFYPRPMYLNSMVQPVLHFSEGFSSFVSHYIKNDYGNSDFVLRLASQGRRTPVDWWEEISLGNVTKEEKKVTVDAKENFGIYNGLSIPVLYGKFAIAGISVITMNPEKQYFQSLKASSMIELERLARSYHYQVTESKEDLRFFIAPLLETFTQKKIMVLKHLLNGEVLTEIESHYPISRRYAEKLLLNIKEEFGGISTNELMYMLGTINIDEYL</sequence>
<dbReference type="Proteomes" id="UP000516370">
    <property type="component" value="Chromosome"/>
</dbReference>
<accession>A0A7H1J6Y8</accession>
<keyword evidence="3" id="KW-0804">Transcription</keyword>
<gene>
    <name evidence="5" type="ORF">IBG28_00890</name>
</gene>
<reference evidence="5 6" key="1">
    <citation type="submission" date="2020-09" db="EMBL/GenBank/DDBJ databases">
        <title>Complete genome sequence of an Arctic sea ice bacterium Marinomonas arctica BSI20414.</title>
        <authorList>
            <person name="Liao L."/>
            <person name="Chen B."/>
        </authorList>
    </citation>
    <scope>NUCLEOTIDE SEQUENCE [LARGE SCALE GENOMIC DNA]</scope>
    <source>
        <strain evidence="5 6">BSI20414</strain>
    </source>
</reference>
<dbReference type="RefSeq" id="WP_111608527.1">
    <property type="nucleotide sequence ID" value="NZ_BMLJ01000008.1"/>
</dbReference>
<dbReference type="Gene3D" id="3.30.450.80">
    <property type="entry name" value="Transcription factor LuxR-like, autoinducer-binding domain"/>
    <property type="match status" value="1"/>
</dbReference>
<keyword evidence="1" id="KW-0805">Transcription regulation</keyword>
<evidence type="ECO:0000256" key="1">
    <source>
        <dbReference type="ARBA" id="ARBA00023015"/>
    </source>
</evidence>
<dbReference type="InterPro" id="IPR005143">
    <property type="entry name" value="TF_LuxR_autoind-bd_dom"/>
</dbReference>
<dbReference type="Pfam" id="PF03472">
    <property type="entry name" value="Autoind_bind"/>
    <property type="match status" value="1"/>
</dbReference>
<dbReference type="GO" id="GO:0003677">
    <property type="term" value="F:DNA binding"/>
    <property type="evidence" value="ECO:0007669"/>
    <property type="project" value="UniProtKB-KW"/>
</dbReference>
<dbReference type="EMBL" id="CP061081">
    <property type="protein sequence ID" value="QNT06254.1"/>
    <property type="molecule type" value="Genomic_DNA"/>
</dbReference>
<dbReference type="KEGG" id="mard:IBG28_00890"/>
<dbReference type="OrthoDB" id="5622984at2"/>
<evidence type="ECO:0000313" key="5">
    <source>
        <dbReference type="EMBL" id="QNT06254.1"/>
    </source>
</evidence>
<evidence type="ECO:0000313" key="6">
    <source>
        <dbReference type="Proteomes" id="UP000516370"/>
    </source>
</evidence>
<organism evidence="5 6">
    <name type="scientific">Marinomonas arctica</name>
    <dbReference type="NCBI Taxonomy" id="383750"/>
    <lineage>
        <taxon>Bacteria</taxon>
        <taxon>Pseudomonadati</taxon>
        <taxon>Pseudomonadota</taxon>
        <taxon>Gammaproteobacteria</taxon>
        <taxon>Oceanospirillales</taxon>
        <taxon>Oceanospirillaceae</taxon>
        <taxon>Marinomonas</taxon>
    </lineage>
</organism>
<proteinExistence type="predicted"/>
<dbReference type="InterPro" id="IPR036693">
    <property type="entry name" value="TF_LuxR_autoind-bd_dom_sf"/>
</dbReference>
<dbReference type="SUPFAM" id="SSF75516">
    <property type="entry name" value="Pheromone-binding domain of LuxR-like quorum-sensing transcription factors"/>
    <property type="match status" value="1"/>
</dbReference>
<evidence type="ECO:0000259" key="4">
    <source>
        <dbReference type="Pfam" id="PF03472"/>
    </source>
</evidence>
<name>A0A7H1J6Y8_9GAMM</name>
<protein>
    <submittedName>
        <fullName evidence="5">Autoinducer binding domain-containing protein</fullName>
    </submittedName>
</protein>